<name>A0AAE3J9V6_9FIRM</name>
<evidence type="ECO:0000313" key="1">
    <source>
        <dbReference type="EMBL" id="MCC2211328.1"/>
    </source>
</evidence>
<dbReference type="RefSeq" id="WP_022230876.1">
    <property type="nucleotide sequence ID" value="NZ_JAJEQM010000016.1"/>
</dbReference>
<dbReference type="AlphaFoldDB" id="A0AAE3J9V6"/>
<proteinExistence type="predicted"/>
<accession>A0AAE3J9V6</accession>
<organism evidence="1 2">
    <name type="scientific">Hominilimicola fabiformis</name>
    <dbReference type="NCBI Taxonomy" id="2885356"/>
    <lineage>
        <taxon>Bacteria</taxon>
        <taxon>Bacillati</taxon>
        <taxon>Bacillota</taxon>
        <taxon>Clostridia</taxon>
        <taxon>Eubacteriales</taxon>
        <taxon>Oscillospiraceae</taxon>
        <taxon>Hominilimicola</taxon>
    </lineage>
</organism>
<keyword evidence="2" id="KW-1185">Reference proteome</keyword>
<evidence type="ECO:0000313" key="2">
    <source>
        <dbReference type="Proteomes" id="UP001198242"/>
    </source>
</evidence>
<dbReference type="Proteomes" id="UP001198242">
    <property type="component" value="Unassembled WGS sequence"/>
</dbReference>
<sequence>MNNIKQLKTDFDNLIIEKNYCLSDPEVVSKAIELENILNNTLKKSQTL</sequence>
<comment type="caution">
    <text evidence="1">The sequence shown here is derived from an EMBL/GenBank/DDBJ whole genome shotgun (WGS) entry which is preliminary data.</text>
</comment>
<gene>
    <name evidence="1" type="ORF">LKE05_11075</name>
</gene>
<dbReference type="EMBL" id="JAJEQM010000016">
    <property type="protein sequence ID" value="MCC2211328.1"/>
    <property type="molecule type" value="Genomic_DNA"/>
</dbReference>
<reference evidence="1 2" key="1">
    <citation type="submission" date="2021-10" db="EMBL/GenBank/DDBJ databases">
        <title>Anaerobic single-cell dispensing facilitates the cultivation of human gut bacteria.</title>
        <authorList>
            <person name="Afrizal A."/>
        </authorList>
    </citation>
    <scope>NUCLEOTIDE SEQUENCE [LARGE SCALE GENOMIC DNA]</scope>
    <source>
        <strain evidence="1 2">CLA-AA-H232</strain>
    </source>
</reference>
<protein>
    <submittedName>
        <fullName evidence="1">Uncharacterized protein</fullName>
    </submittedName>
</protein>